<dbReference type="PANTHER" id="PTHR33964:SF1">
    <property type="entry name" value="RE45066P"/>
    <property type="match status" value="1"/>
</dbReference>
<name>A0A6P7FQ53_DIAVI</name>
<gene>
    <name evidence="4" type="primary">LOC114330035</name>
</gene>
<keyword evidence="1" id="KW-0732">Signal</keyword>
<accession>A0A6P7FQ53</accession>
<dbReference type="InParanoid" id="A0A6P7FQ53"/>
<reference evidence="4" key="1">
    <citation type="submission" date="2025-04" db="UniProtKB">
        <authorList>
            <consortium name="RefSeq"/>
        </authorList>
    </citation>
    <scope>IDENTIFICATION</scope>
    <source>
        <tissue evidence="4">Whole insect</tissue>
    </source>
</reference>
<evidence type="ECO:0000313" key="4">
    <source>
        <dbReference type="RefSeq" id="XP_028135133.1"/>
    </source>
</evidence>
<dbReference type="OrthoDB" id="10051804at2759"/>
<proteinExistence type="predicted"/>
<dbReference type="PANTHER" id="PTHR33964">
    <property type="entry name" value="RE45066P-RELATED"/>
    <property type="match status" value="1"/>
</dbReference>
<dbReference type="RefSeq" id="XP_028135133.1">
    <property type="nucleotide sequence ID" value="XM_028279332.1"/>
</dbReference>
<organism evidence="4">
    <name type="scientific">Diabrotica virgifera virgifera</name>
    <name type="common">western corn rootworm</name>
    <dbReference type="NCBI Taxonomy" id="50390"/>
    <lineage>
        <taxon>Eukaryota</taxon>
        <taxon>Metazoa</taxon>
        <taxon>Ecdysozoa</taxon>
        <taxon>Arthropoda</taxon>
        <taxon>Hexapoda</taxon>
        <taxon>Insecta</taxon>
        <taxon>Pterygota</taxon>
        <taxon>Neoptera</taxon>
        <taxon>Endopterygota</taxon>
        <taxon>Coleoptera</taxon>
        <taxon>Polyphaga</taxon>
        <taxon>Cucujiformia</taxon>
        <taxon>Chrysomeloidea</taxon>
        <taxon>Chrysomelidae</taxon>
        <taxon>Galerucinae</taxon>
        <taxon>Diabroticina</taxon>
        <taxon>Diabroticites</taxon>
        <taxon>Diabrotica</taxon>
    </lineage>
</organism>
<keyword evidence="3" id="KW-1185">Reference proteome</keyword>
<evidence type="ECO:0000256" key="1">
    <source>
        <dbReference type="SAM" id="SignalP"/>
    </source>
</evidence>
<dbReference type="FunCoup" id="A0A6P7FQ53">
    <property type="interactions" value="3"/>
</dbReference>
<dbReference type="EnsemblMetazoa" id="XM_028279332.2">
    <property type="protein sequence ID" value="XP_028135133.1"/>
    <property type="gene ID" value="LOC114330035"/>
</dbReference>
<feature type="signal peptide" evidence="1">
    <location>
        <begin position="1"/>
        <end position="29"/>
    </location>
</feature>
<dbReference type="KEGG" id="dvv:114330035"/>
<sequence>MYNFVNDIKCSFAVLSALIITVFTTKVKAEACNFQNFIECAKPLSVLTDSGLTFFNNRQDLEQVCPNLRTAIKCIHSFTRRCMKKEDSQHFREVFRGTGSIVHELCRNGRYQEEYLRHAPCMTQISAENEKCFETYTTSMAKLKPNTYEVEVDAEMVDVTSELKKKRAIADEGIKNVCCAFQQYMECSTTAVRDKCGDDTAEFSRRFLNRMSASMLNVHCTEYGKRQCGLEAPIEAWPASSSSSYQSAVALVTSLLTAQLLLR</sequence>
<evidence type="ECO:0000313" key="2">
    <source>
        <dbReference type="EnsemblMetazoa" id="XP_028135133.1"/>
    </source>
</evidence>
<dbReference type="GeneID" id="114330035"/>
<dbReference type="AlphaFoldDB" id="A0A6P7FQ53"/>
<dbReference type="Proteomes" id="UP001652700">
    <property type="component" value="Unplaced"/>
</dbReference>
<feature type="chain" id="PRO_5028095267" evidence="1">
    <location>
        <begin position="30"/>
        <end position="263"/>
    </location>
</feature>
<evidence type="ECO:0000313" key="3">
    <source>
        <dbReference type="Proteomes" id="UP001652700"/>
    </source>
</evidence>
<reference evidence="2" key="2">
    <citation type="submission" date="2025-05" db="UniProtKB">
        <authorList>
            <consortium name="EnsemblMetazoa"/>
        </authorList>
    </citation>
    <scope>IDENTIFICATION</scope>
</reference>
<protein>
    <submittedName>
        <fullName evidence="4">Uncharacterized protein LOC114330035</fullName>
    </submittedName>
</protein>